<name>A0A504YCR3_FASGI</name>
<proteinExistence type="predicted"/>
<protein>
    <submittedName>
        <fullName evidence="1">Uncharacterized protein</fullName>
    </submittedName>
</protein>
<sequence length="594" mass="65931">PQLFVSRCSQFHSADFDLTCSRENVDDASAWNQWLVEQIPNVFSHMIQQALQLFDSPESNVKSIGLITQLSRHQFIGRLLSCLPCLSDGPPGRAQLGTSVSGGLFYGLSAQLRQRLSRLAWLPVQECGSAGTRNLVDHTGLSGPLLATPDRILLAPCEQDGDGSTGSSQSSRVLTRLLVERLGMHEPHPDLLAPPTRQLEQEQKATDGVTADKAVFSHSIEEVDARCSWLITRHRREALFWLGVQTISIDSLLDLASHLNPDEWRRPELLNVFLTSLELAISNHVTRPRESQSSNSTISAVRRRVLSALGHMCILPLVNRNVVRFTDNILHPLCCQQSVPILLPPSPSQLVNLIDLTYEQPLILLFVTILDDYIKLLSTLGPVLEPCAVEPSAPSVGVGPSNLLTQPNPDGFEMKIALPEIVFSEWISPALEQFPLQTDYGNGCSDAMVNWLVAVGQLYASLICLTDCPSFTQVPHKLPLVIRDRVGRSHIAPSLNCLPGEQRDEPIFLPPTSFTIAVGTTPITDSSVDLETRLFEFLLTHVNDSEPFNLISVAYFTRPLSTDRHGCRWFQLFSEAGEFANYIHNFEVLQWSFQ</sequence>
<reference evidence="1 2" key="1">
    <citation type="submission" date="2019-04" db="EMBL/GenBank/DDBJ databases">
        <title>Annotation for the trematode Fasciola gigantica.</title>
        <authorList>
            <person name="Choi Y.-J."/>
        </authorList>
    </citation>
    <scope>NUCLEOTIDE SEQUENCE [LARGE SCALE GENOMIC DNA]</scope>
    <source>
        <strain evidence="1">Uganda_cow_1</strain>
    </source>
</reference>
<evidence type="ECO:0000313" key="1">
    <source>
        <dbReference type="EMBL" id="TPP58833.1"/>
    </source>
</evidence>
<dbReference type="Proteomes" id="UP000316759">
    <property type="component" value="Unassembled WGS sequence"/>
</dbReference>
<feature type="non-terminal residue" evidence="1">
    <location>
        <position position="1"/>
    </location>
</feature>
<dbReference type="OrthoDB" id="1262810at2759"/>
<dbReference type="EMBL" id="SUNJ01011488">
    <property type="protein sequence ID" value="TPP58833.1"/>
    <property type="molecule type" value="Genomic_DNA"/>
</dbReference>
<organism evidence="1 2">
    <name type="scientific">Fasciola gigantica</name>
    <name type="common">Giant liver fluke</name>
    <dbReference type="NCBI Taxonomy" id="46835"/>
    <lineage>
        <taxon>Eukaryota</taxon>
        <taxon>Metazoa</taxon>
        <taxon>Spiralia</taxon>
        <taxon>Lophotrochozoa</taxon>
        <taxon>Platyhelminthes</taxon>
        <taxon>Trematoda</taxon>
        <taxon>Digenea</taxon>
        <taxon>Plagiorchiida</taxon>
        <taxon>Echinostomata</taxon>
        <taxon>Echinostomatoidea</taxon>
        <taxon>Fasciolidae</taxon>
        <taxon>Fasciola</taxon>
    </lineage>
</organism>
<dbReference type="AlphaFoldDB" id="A0A504YCR3"/>
<keyword evidence="2" id="KW-1185">Reference proteome</keyword>
<gene>
    <name evidence="1" type="ORF">FGIG_00390</name>
</gene>
<comment type="caution">
    <text evidence="1">The sequence shown here is derived from an EMBL/GenBank/DDBJ whole genome shotgun (WGS) entry which is preliminary data.</text>
</comment>
<evidence type="ECO:0000313" key="2">
    <source>
        <dbReference type="Proteomes" id="UP000316759"/>
    </source>
</evidence>
<accession>A0A504YCR3</accession>
<dbReference type="STRING" id="46835.A0A504YCR3"/>